<dbReference type="Pfam" id="PF05437">
    <property type="entry name" value="AzlD"/>
    <property type="match status" value="1"/>
</dbReference>
<proteinExistence type="predicted"/>
<dbReference type="AlphaFoldDB" id="A0A377JWQ6"/>
<dbReference type="EMBL" id="UGHZ01000003">
    <property type="protein sequence ID" value="STP13555.1"/>
    <property type="molecule type" value="Genomic_DNA"/>
</dbReference>
<keyword evidence="1" id="KW-0472">Membrane</keyword>
<evidence type="ECO:0000313" key="3">
    <source>
        <dbReference type="EMBL" id="STP13555.1"/>
    </source>
</evidence>
<evidence type="ECO:0000313" key="2">
    <source>
        <dbReference type="EMBL" id="STP11665.1"/>
    </source>
</evidence>
<feature type="transmembrane region" description="Helical" evidence="1">
    <location>
        <begin position="6"/>
        <end position="25"/>
    </location>
</feature>
<dbReference type="EMBL" id="UGHX01000001">
    <property type="protein sequence ID" value="STP11665.1"/>
    <property type="molecule type" value="Genomic_DNA"/>
</dbReference>
<name>A0A377JWQ6_9HELI</name>
<sequence>MNPEIYHSILLVALIAINTFLSRFLPFIIFAKSTPAYIVFLGKVLPSAIIAMLIVYCLKDTNFSQTPYGLNEIVAVFIVSSTHILFKIPVVSIVCGTISYMALVQSEILSSIISTM</sequence>
<feature type="transmembrane region" description="Helical" evidence="1">
    <location>
        <begin position="76"/>
        <end position="103"/>
    </location>
</feature>
<organism evidence="2 4">
    <name type="scientific">Helicobacter cinaedi</name>
    <dbReference type="NCBI Taxonomy" id="213"/>
    <lineage>
        <taxon>Bacteria</taxon>
        <taxon>Pseudomonadati</taxon>
        <taxon>Campylobacterota</taxon>
        <taxon>Epsilonproteobacteria</taxon>
        <taxon>Campylobacterales</taxon>
        <taxon>Helicobacteraceae</taxon>
        <taxon>Helicobacter</taxon>
    </lineage>
</organism>
<evidence type="ECO:0000256" key="1">
    <source>
        <dbReference type="SAM" id="Phobius"/>
    </source>
</evidence>
<evidence type="ECO:0000313" key="4">
    <source>
        <dbReference type="Proteomes" id="UP000255103"/>
    </source>
</evidence>
<keyword evidence="1" id="KW-1133">Transmembrane helix</keyword>
<accession>A0A377JWQ6</accession>
<dbReference type="Proteomes" id="UP000255103">
    <property type="component" value="Unassembled WGS sequence"/>
</dbReference>
<dbReference type="InterPro" id="IPR008407">
    <property type="entry name" value="Brnchd-chn_aa_trnsp_AzlD"/>
</dbReference>
<reference evidence="4 5" key="1">
    <citation type="submission" date="2018-06" db="EMBL/GenBank/DDBJ databases">
        <authorList>
            <consortium name="Pathogen Informatics"/>
            <person name="Doyle S."/>
        </authorList>
    </citation>
    <scope>NUCLEOTIDE SEQUENCE [LARGE SCALE GENOMIC DNA]</scope>
    <source>
        <strain evidence="2 4">NCTC12219</strain>
        <strain evidence="3 5">NCTC12221</strain>
    </source>
</reference>
<protein>
    <submittedName>
        <fullName evidence="2">Branched-chain amino acid transporter</fullName>
    </submittedName>
</protein>
<dbReference type="Proteomes" id="UP000255335">
    <property type="component" value="Unassembled WGS sequence"/>
</dbReference>
<evidence type="ECO:0000313" key="5">
    <source>
        <dbReference type="Proteomes" id="UP000255335"/>
    </source>
</evidence>
<dbReference type="RefSeq" id="WP_115026726.1">
    <property type="nucleotide sequence ID" value="NZ_UGHX01000001.1"/>
</dbReference>
<keyword evidence="1" id="KW-0812">Transmembrane</keyword>
<gene>
    <name evidence="2" type="ORF">NCTC12219_01563</name>
    <name evidence="3" type="ORF">NCTC12221_01632</name>
</gene>
<dbReference type="PIRSF" id="PIRSF003203">
    <property type="entry name" value="AzlD"/>
    <property type="match status" value="1"/>
</dbReference>
<feature type="transmembrane region" description="Helical" evidence="1">
    <location>
        <begin position="37"/>
        <end position="56"/>
    </location>
</feature>